<dbReference type="AlphaFoldDB" id="A0A2N0P4W5"/>
<keyword evidence="3 12" id="KW-0235">DNA replication</keyword>
<dbReference type="Gene3D" id="1.20.58.870">
    <property type="match status" value="1"/>
</dbReference>
<dbReference type="InterPro" id="IPR031327">
    <property type="entry name" value="MCM"/>
</dbReference>
<dbReference type="GO" id="GO:1902969">
    <property type="term" value="P:mitotic DNA replication"/>
    <property type="evidence" value="ECO:0007669"/>
    <property type="project" value="TreeGrafter"/>
</dbReference>
<comment type="subcellular location">
    <subcellularLocation>
        <location evidence="1 12">Nucleus</location>
    </subcellularLocation>
</comment>
<keyword evidence="7 11" id="KW-0067">ATP-binding</keyword>
<keyword evidence="4 11" id="KW-0547">Nucleotide-binding</keyword>
<evidence type="ECO:0000256" key="11">
    <source>
        <dbReference type="RuleBase" id="RU004070"/>
    </source>
</evidence>
<evidence type="ECO:0000256" key="5">
    <source>
        <dbReference type="ARBA" id="ARBA00022801"/>
    </source>
</evidence>
<evidence type="ECO:0000259" key="14">
    <source>
        <dbReference type="PROSITE" id="PS50051"/>
    </source>
</evidence>
<dbReference type="GO" id="GO:0006279">
    <property type="term" value="P:premeiotic DNA replication"/>
    <property type="evidence" value="ECO:0007669"/>
    <property type="project" value="UniProtKB-ARBA"/>
</dbReference>
<dbReference type="EC" id="3.6.4.12" evidence="12"/>
<dbReference type="Pfam" id="PF00493">
    <property type="entry name" value="MCM"/>
    <property type="match status" value="1"/>
</dbReference>
<dbReference type="VEuPathDB" id="FungiDB:RhiirFUN_022022"/>
<protein>
    <recommendedName>
        <fullName evidence="12">DNA replication licensing factor MCM6</fullName>
        <ecNumber evidence="12">3.6.4.12</ecNumber>
    </recommendedName>
</protein>
<dbReference type="PROSITE" id="PS50051">
    <property type="entry name" value="MCM_2"/>
    <property type="match status" value="1"/>
</dbReference>
<dbReference type="InterPro" id="IPR041024">
    <property type="entry name" value="Mcm6_C"/>
</dbReference>
<comment type="caution">
    <text evidence="15">The sequence shown here is derived from an EMBL/GenBank/DDBJ whole genome shotgun (WGS) entry which is preliminary data.</text>
</comment>
<dbReference type="FunFam" id="2.20.28.10:FF:000003">
    <property type="entry name" value="DNA helicase"/>
    <property type="match status" value="1"/>
</dbReference>
<dbReference type="GO" id="GO:0005656">
    <property type="term" value="C:nuclear pre-replicative complex"/>
    <property type="evidence" value="ECO:0007669"/>
    <property type="project" value="UniProtKB-ARBA"/>
</dbReference>
<dbReference type="InterPro" id="IPR012340">
    <property type="entry name" value="NA-bd_OB-fold"/>
</dbReference>
<dbReference type="InterPro" id="IPR033762">
    <property type="entry name" value="MCM_OB"/>
</dbReference>
<dbReference type="Pfam" id="PF17207">
    <property type="entry name" value="MCM_OB"/>
    <property type="match status" value="1"/>
</dbReference>
<evidence type="ECO:0000256" key="3">
    <source>
        <dbReference type="ARBA" id="ARBA00022705"/>
    </source>
</evidence>
<feature type="compositionally biased region" description="Basic and acidic residues" evidence="13">
    <location>
        <begin position="915"/>
        <end position="932"/>
    </location>
</feature>
<dbReference type="Gene3D" id="2.40.50.140">
    <property type="entry name" value="Nucleic acid-binding proteins"/>
    <property type="match status" value="1"/>
</dbReference>
<dbReference type="Pfam" id="PF18263">
    <property type="entry name" value="WHD_MCM6"/>
    <property type="match status" value="1"/>
</dbReference>
<keyword evidence="10 12" id="KW-0131">Cell cycle</keyword>
<proteinExistence type="inferred from homology"/>
<dbReference type="SUPFAM" id="SSF52540">
    <property type="entry name" value="P-loop containing nucleoside triphosphate hydrolases"/>
    <property type="match status" value="1"/>
</dbReference>
<evidence type="ECO:0000256" key="12">
    <source>
        <dbReference type="RuleBase" id="RU368064"/>
    </source>
</evidence>
<dbReference type="GO" id="GO:0003697">
    <property type="term" value="F:single-stranded DNA binding"/>
    <property type="evidence" value="ECO:0007669"/>
    <property type="project" value="TreeGrafter"/>
</dbReference>
<dbReference type="SUPFAM" id="SSF50249">
    <property type="entry name" value="Nucleic acid-binding proteins"/>
    <property type="match status" value="1"/>
</dbReference>
<dbReference type="Pfam" id="PF17855">
    <property type="entry name" value="MCM_lid"/>
    <property type="match status" value="1"/>
</dbReference>
<dbReference type="Gene3D" id="2.20.28.10">
    <property type="match status" value="1"/>
</dbReference>
<evidence type="ECO:0000313" key="16">
    <source>
        <dbReference type="Proteomes" id="UP000232722"/>
    </source>
</evidence>
<evidence type="ECO:0000256" key="10">
    <source>
        <dbReference type="ARBA" id="ARBA00023306"/>
    </source>
</evidence>
<gene>
    <name evidence="15" type="ORF">RhiirA5_278185</name>
</gene>
<organism evidence="15 16">
    <name type="scientific">Rhizophagus irregularis</name>
    <dbReference type="NCBI Taxonomy" id="588596"/>
    <lineage>
        <taxon>Eukaryota</taxon>
        <taxon>Fungi</taxon>
        <taxon>Fungi incertae sedis</taxon>
        <taxon>Mucoromycota</taxon>
        <taxon>Glomeromycotina</taxon>
        <taxon>Glomeromycetes</taxon>
        <taxon>Glomerales</taxon>
        <taxon>Glomeraceae</taxon>
        <taxon>Rhizophagus</taxon>
    </lineage>
</organism>
<keyword evidence="9" id="KW-0539">Nucleus</keyword>
<reference evidence="15 16" key="1">
    <citation type="submission" date="2016-04" db="EMBL/GenBank/DDBJ databases">
        <title>Genome analyses suggest a sexual origin of heterokaryosis in a supposedly ancient asexual fungus.</title>
        <authorList>
            <person name="Ropars J."/>
            <person name="Sedzielewska K."/>
            <person name="Noel J."/>
            <person name="Charron P."/>
            <person name="Farinelli L."/>
            <person name="Marton T."/>
            <person name="Kruger M."/>
            <person name="Pelin A."/>
            <person name="Brachmann A."/>
            <person name="Corradi N."/>
        </authorList>
    </citation>
    <scope>NUCLEOTIDE SEQUENCE [LARGE SCALE GENOMIC DNA]</scope>
    <source>
        <strain evidence="15 16">A5</strain>
    </source>
</reference>
<dbReference type="InterPro" id="IPR001208">
    <property type="entry name" value="MCM_dom"/>
</dbReference>
<dbReference type="GO" id="GO:0000727">
    <property type="term" value="P:double-strand break repair via break-induced replication"/>
    <property type="evidence" value="ECO:0007669"/>
    <property type="project" value="TreeGrafter"/>
</dbReference>
<keyword evidence="5 12" id="KW-0378">Hydrolase</keyword>
<dbReference type="PRINTS" id="PR01657">
    <property type="entry name" value="MCMFAMILY"/>
</dbReference>
<evidence type="ECO:0000256" key="7">
    <source>
        <dbReference type="ARBA" id="ARBA00022840"/>
    </source>
</evidence>
<dbReference type="GO" id="GO:0016887">
    <property type="term" value="F:ATP hydrolysis activity"/>
    <property type="evidence" value="ECO:0007669"/>
    <property type="project" value="RHEA"/>
</dbReference>
<dbReference type="VEuPathDB" id="FungiDB:RhiirA1_541312"/>
<dbReference type="PROSITE" id="PS00847">
    <property type="entry name" value="MCM_1"/>
    <property type="match status" value="1"/>
</dbReference>
<dbReference type="VEuPathDB" id="FungiDB:FUN_010167"/>
<dbReference type="PRINTS" id="PR01662">
    <property type="entry name" value="MCMPROTEIN6"/>
</dbReference>
<feature type="region of interest" description="Disordered" evidence="13">
    <location>
        <begin position="900"/>
        <end position="979"/>
    </location>
</feature>
<evidence type="ECO:0000313" key="15">
    <source>
        <dbReference type="EMBL" id="PKC01858.1"/>
    </source>
</evidence>
<keyword evidence="6 12" id="KW-0347">Helicase</keyword>
<dbReference type="EMBL" id="LLXJ01001502">
    <property type="protein sequence ID" value="PKC01858.1"/>
    <property type="molecule type" value="Genomic_DNA"/>
</dbReference>
<dbReference type="Proteomes" id="UP000232722">
    <property type="component" value="Unassembled WGS sequence"/>
</dbReference>
<dbReference type="Pfam" id="PF14551">
    <property type="entry name" value="MCM_N"/>
    <property type="match status" value="1"/>
</dbReference>
<evidence type="ECO:0000256" key="6">
    <source>
        <dbReference type="ARBA" id="ARBA00022806"/>
    </source>
</evidence>
<dbReference type="PANTHER" id="PTHR11630">
    <property type="entry name" value="DNA REPLICATION LICENSING FACTOR MCM FAMILY MEMBER"/>
    <property type="match status" value="1"/>
</dbReference>
<dbReference type="CDD" id="cd17757">
    <property type="entry name" value="MCM6"/>
    <property type="match status" value="1"/>
</dbReference>
<comment type="similarity">
    <text evidence="2 11">Belongs to the MCM family.</text>
</comment>
<feature type="domain" description="MCM C-terminal AAA(+) ATPase" evidence="14">
    <location>
        <begin position="419"/>
        <end position="625"/>
    </location>
</feature>
<dbReference type="GO" id="GO:1990518">
    <property type="term" value="F:single-stranded 3'-5' DNA helicase activity"/>
    <property type="evidence" value="ECO:0007669"/>
    <property type="project" value="TreeGrafter"/>
</dbReference>
<dbReference type="GO" id="GO:0042555">
    <property type="term" value="C:MCM complex"/>
    <property type="evidence" value="ECO:0007669"/>
    <property type="project" value="UniProtKB-UniRule"/>
</dbReference>
<dbReference type="InterPro" id="IPR027925">
    <property type="entry name" value="MCM_N"/>
</dbReference>
<dbReference type="GO" id="GO:0006270">
    <property type="term" value="P:DNA replication initiation"/>
    <property type="evidence" value="ECO:0007669"/>
    <property type="project" value="UniProtKB-UniRule"/>
</dbReference>
<dbReference type="FunFam" id="3.40.50.300:FF:000115">
    <property type="entry name" value="DNA helicase"/>
    <property type="match status" value="1"/>
</dbReference>
<evidence type="ECO:0000256" key="1">
    <source>
        <dbReference type="ARBA" id="ARBA00004123"/>
    </source>
</evidence>
<evidence type="ECO:0000256" key="2">
    <source>
        <dbReference type="ARBA" id="ARBA00008010"/>
    </source>
</evidence>
<comment type="subunit">
    <text evidence="12">Component of the MCM2-7 complex.</text>
</comment>
<dbReference type="InterPro" id="IPR041562">
    <property type="entry name" value="MCM_lid"/>
</dbReference>
<evidence type="ECO:0000256" key="9">
    <source>
        <dbReference type="ARBA" id="ARBA00023242"/>
    </source>
</evidence>
<evidence type="ECO:0000256" key="13">
    <source>
        <dbReference type="SAM" id="MobiDB-lite"/>
    </source>
</evidence>
<reference evidence="15 16" key="2">
    <citation type="submission" date="2017-09" db="EMBL/GenBank/DDBJ databases">
        <title>Extensive intraspecific genome diversity in a model arbuscular mycorrhizal fungus.</title>
        <authorList>
            <person name="Chen E.C."/>
            <person name="Morin E."/>
            <person name="Beaudet D."/>
            <person name="Noel J."/>
            <person name="Ndikumana S."/>
            <person name="Charron P."/>
            <person name="St-Onge C."/>
            <person name="Giorgi J."/>
            <person name="Grigoriev I.V."/>
            <person name="Roux C."/>
            <person name="Martin F.M."/>
            <person name="Corradi N."/>
        </authorList>
    </citation>
    <scope>NUCLEOTIDE SEQUENCE [LARGE SCALE GENOMIC DNA]</scope>
    <source>
        <strain evidence="15 16">A5</strain>
    </source>
</reference>
<feature type="region of interest" description="Disordered" evidence="13">
    <location>
        <begin position="755"/>
        <end position="781"/>
    </location>
</feature>
<dbReference type="Gene3D" id="3.30.1640.10">
    <property type="entry name" value="mini-chromosome maintenance (MCM) complex, chain A, domain 1"/>
    <property type="match status" value="1"/>
</dbReference>
<name>A0A2N0P4W5_9GLOM</name>
<feature type="compositionally biased region" description="Acidic residues" evidence="13">
    <location>
        <begin position="933"/>
        <end position="979"/>
    </location>
</feature>
<dbReference type="PANTHER" id="PTHR11630:SF43">
    <property type="entry name" value="DNA REPLICATION LICENSING FACTOR MCM6"/>
    <property type="match status" value="1"/>
</dbReference>
<dbReference type="SMART" id="SM00350">
    <property type="entry name" value="MCM"/>
    <property type="match status" value="1"/>
</dbReference>
<dbReference type="InterPro" id="IPR008049">
    <property type="entry name" value="MCM6"/>
</dbReference>
<evidence type="ECO:0000256" key="8">
    <source>
        <dbReference type="ARBA" id="ARBA00023125"/>
    </source>
</evidence>
<dbReference type="GO" id="GO:0005524">
    <property type="term" value="F:ATP binding"/>
    <property type="evidence" value="ECO:0007669"/>
    <property type="project" value="UniProtKB-UniRule"/>
</dbReference>
<feature type="compositionally biased region" description="Acidic residues" evidence="13">
    <location>
        <begin position="856"/>
        <end position="876"/>
    </location>
</feature>
<evidence type="ECO:0000256" key="4">
    <source>
        <dbReference type="ARBA" id="ARBA00022741"/>
    </source>
</evidence>
<dbReference type="GO" id="GO:0097373">
    <property type="term" value="C:MCM core complex"/>
    <property type="evidence" value="ECO:0007669"/>
    <property type="project" value="UniProtKB-ARBA"/>
</dbReference>
<dbReference type="GO" id="GO:0031261">
    <property type="term" value="C:DNA replication preinitiation complex"/>
    <property type="evidence" value="ECO:0007669"/>
    <property type="project" value="UniProtKB-ARBA"/>
</dbReference>
<dbReference type="Gene3D" id="3.40.50.300">
    <property type="entry name" value="P-loop containing nucleotide triphosphate hydrolases"/>
    <property type="match status" value="1"/>
</dbReference>
<feature type="region of interest" description="Disordered" evidence="13">
    <location>
        <begin position="856"/>
        <end position="885"/>
    </location>
</feature>
<keyword evidence="8 11" id="KW-0238">DNA-binding</keyword>
<comment type="function">
    <text evidence="12">Acts as component of the MCM2-7 complex (MCM complex) which is the replicative helicase essential for 'once per cell cycle' DNA replication initiation and elongation in eukaryotic cells. The active ATPase sites in the MCM2-7 ring are formed through the interaction surfaces of two neighboring subunits such that a critical structure of a conserved arginine finger motif is provided in trans relative to the ATP-binding site of the Walker A box of the adjacent subunit. The six ATPase active sites, however, are likely to contribute differentially to the complex helicase activity.</text>
</comment>
<sequence length="979" mass="111468">MIEVDRNGEAEEVSAKKGVRKQKKLFEGIQKAKDEFASEFGYLFIEFIENYKNTTEPGFNPYLKQLEIMVNEDKHVFYVNFYDIFNWEETNSLWQAILYQYYRIEPYLRKAVEILINKYFPKEDKTSNNKNENNFDMDQDDTEILDTVDKKRKKMDNLDEDESARESLERSYALDYLVAFHSMPAIQHIREIKTERIGCLMSISGTVTRTSEVRPELLFGKFTCQECKIDVPNVEQQFRYTEPPLCQTPTCNNRTAWVLDSDHSVFTDWQRIRIQENPNEIPTGCMPRTLEVIVRQEMVEKAKPGNKCIFVGTPLVIPDINQLGIPGAGAEVSRDNRSNRTADGLAREGVTGLKALGARDLSYKISFMACTVHTENEKIGKTLGSSEYENVEEDQKAFLSLLTEDEKNELIEMSRDENIFEKLVKSISPSIFGHEIVKKGILLQLLGGVHKITPEGIKLRGDINVCIVGDPSTSKSQFLKYACVMNPRSVFTSGKSASAAGLTAAVVKDEESGDFTIEAGALMLADNGICAIDEFDKMDIPDQVAIHEAMEQQTITIAKAGIHATLNARTSILAAANPRDGRYNKKLTLRRNISMSAPIMSRFDLFFVVLDECKPDVDKMIADYIVGTHRRGDDNINPYFDTAKLQRYIRYARTFKPKITSEAAKLFAEKYRDLRQDDATGAGRSSYRITVRQLESMIRLSEAIAKAHCSNEIIPDYVNEACNLLQQSIIHVYHDDLLLDDDDEAQNDDVRQQNDDTMEVDDDGGSNSNQSTSRRSRRSENTISYEDFTKIRDKIISKLKIERSCGEDELIQWYLEEHENDFVSEESIEAEETKFKKVVKQLIKDAWLLPIADKSFEDDEIGPEESDDQQYTEPVDEQPPTGRSGQMILAIHPNVDLDMLDNEYDGQCGKQRRKKETEHSKLKKPKDDIVSREEDDDDVNDADEANDDDDDEANDADEANDDDDANKEANDDDNADMDE</sequence>
<dbReference type="InterPro" id="IPR027417">
    <property type="entry name" value="P-loop_NTPase"/>
</dbReference>
<dbReference type="GO" id="GO:0043596">
    <property type="term" value="C:nuclear replication fork"/>
    <property type="evidence" value="ECO:0007669"/>
    <property type="project" value="UniProtKB-ARBA"/>
</dbReference>
<comment type="catalytic activity">
    <reaction evidence="12">
        <text>ATP + H2O = ADP + phosphate + H(+)</text>
        <dbReference type="Rhea" id="RHEA:13065"/>
        <dbReference type="ChEBI" id="CHEBI:15377"/>
        <dbReference type="ChEBI" id="CHEBI:15378"/>
        <dbReference type="ChEBI" id="CHEBI:30616"/>
        <dbReference type="ChEBI" id="CHEBI:43474"/>
        <dbReference type="ChEBI" id="CHEBI:456216"/>
        <dbReference type="EC" id="3.6.4.12"/>
    </reaction>
</comment>
<dbReference type="InterPro" id="IPR018525">
    <property type="entry name" value="MCM_CS"/>
</dbReference>
<accession>A0A2N0P4W5</accession>